<dbReference type="Pfam" id="PF00640">
    <property type="entry name" value="PID"/>
    <property type="match status" value="2"/>
</dbReference>
<dbReference type="Gene3D" id="1.20.190.50">
    <property type="match status" value="1"/>
</dbReference>
<keyword evidence="7" id="KW-1185">Reference proteome</keyword>
<dbReference type="InterPro" id="IPR011993">
    <property type="entry name" value="PH-like_dom_sf"/>
</dbReference>
<dbReference type="OrthoDB" id="3098at2759"/>
<name>A0A813SZD2_9BILA</name>
<dbReference type="SUPFAM" id="SSF50729">
    <property type="entry name" value="PH domain-like"/>
    <property type="match status" value="2"/>
</dbReference>
<dbReference type="PROSITE" id="PS01179">
    <property type="entry name" value="PID"/>
    <property type="match status" value="2"/>
</dbReference>
<dbReference type="GO" id="GO:0005643">
    <property type="term" value="C:nuclear pore"/>
    <property type="evidence" value="ECO:0007669"/>
    <property type="project" value="InterPro"/>
</dbReference>
<sequence length="1415" mass="164664">MIASTFCNNQKNKNKNMRLKFDDCFENNNNNDNNLLLFLKNQQQQQQSNKVYRTKKCEQQNIAKKKLSLMNTITNSENNYRLKYYRHMNYWSSNKKFWITYENPIFHDVSSYNIFFELMKCLIRNSKYNSGLNGVLRYISDLHGNLKVEQVTKSRSFDKVLYGGNIDEDESNQRLTKCRETFDRDIHSPADSTDSGIQMAFNDDNESKPRAQLLRNDESLALPKGWERFEDDEGVYYWQKRTGLVTRTPPDATFTQSPTPTLSSSSSNETCFETGSLLYESQSNLSTKKTDDENDSKTLLTSATNEEGEVQQQQQQHRFYVRSLGWTKIAEEELTTERSSRAVNKCIYELTRGINDAIGRWGEGKDLYMDINKTDLLLIDPTEMTILHKQAIPSIRVWGVGRENSRDFAYVAKDKGTRIYMCHVFRCDNIPARTIANTLRDICRNLMIERGLLTTTTEISSTDAQKRPTSFPESIRHNIQTTVSFPTPMEEPKKLLQCTYLGCTYVDKPGGMDILRPAIDKVATTVPKEKWLVVNVNVSPSTITICHDNENNEQIFECRIRYLSFMGAGMDPKCFGIIIHCADNTFKCHVFQCEPSCAQLCKTIEAACKLRYQKCIDAHPQAAKQIEQTKSSRNESPELSAPFMKSLHNATKPEQTLYATYAQTLAETEITQDWNSWIETMAINCRNCCSEAEIIGPQVYRTTKFSQSDRTLRLLQKERDSWILWSRARDTLNNTQHDLPNVIPNSSDRLIVEHHLLLNPHMRMAKAVLSWLHSTKLDEQYQTSLKMSMSKLEPKRFYWEKTRHFLKASYNENTSNPYVTALDFDAPHKQKRRLCDNDEQEENDLLQIVFWLLRVGEYSKAKNLCKSTGYHWLAAILCANELYHDENYYCSESSKIIYPVEGNQRRIQWIETMYQLCADVRLKLYERAIYGLLCGRIDAILPVCKTYEDYLWAYISCYIEQEIHYILVTAHQHELTDDEKRRILDTTSCLSITMIFDEILSNSPKSIQNESLTQFNQIQKFIILDDYDQLLQTILTIIRTNNYDGSLLRFATHVCLFLFDHSKERTTFDQKWISEIIGAYIHHLIELALKDFVCYYISKLPTNIQITTMAAFLDTLMNRNEKEYYLKQAFTFKIDIDASLIILANKYRQQTFIQQTLDYSTYNNNDNECIISASSIQLDENDLKQLEVLKLLTTFLSVQTLEGLRYSNRICRSYLNETKYDGIRTALSYFPHDIHLMDTINNVHQKSSDDIREFKSFGTFITALEAINRWSELHQKQQVRNESLSIDLTMDDDDDNNALDRSYLNIVVKACYDVLDFSQGFMNDIQTDSHNDESRTNEMLILRQKCVSMIACTLFRIFDLSKEHRQSTQLLMFLSDGNKKLYSLFPKEALTSILLFTERASELCLNKYNETISFE</sequence>
<dbReference type="Gene3D" id="2.30.29.30">
    <property type="entry name" value="Pleckstrin-homology domain (PH domain)/Phosphotyrosine-binding domain (PTB)"/>
    <property type="match status" value="2"/>
</dbReference>
<dbReference type="PROSITE" id="PS50020">
    <property type="entry name" value="WW_DOMAIN_2"/>
    <property type="match status" value="1"/>
</dbReference>
<dbReference type="GO" id="GO:0017056">
    <property type="term" value="F:structural constituent of nuclear pore"/>
    <property type="evidence" value="ECO:0007669"/>
    <property type="project" value="InterPro"/>
</dbReference>
<evidence type="ECO:0000259" key="4">
    <source>
        <dbReference type="PROSITE" id="PS50020"/>
    </source>
</evidence>
<evidence type="ECO:0000313" key="5">
    <source>
        <dbReference type="EMBL" id="CAF0806774.1"/>
    </source>
</evidence>
<feature type="domain" description="PID" evidence="3">
    <location>
        <begin position="500"/>
        <end position="625"/>
    </location>
</feature>
<dbReference type="InterPro" id="IPR001202">
    <property type="entry name" value="WW_dom"/>
</dbReference>
<feature type="domain" description="WW" evidence="4">
    <location>
        <begin position="220"/>
        <end position="252"/>
    </location>
</feature>
<dbReference type="SMART" id="SM00462">
    <property type="entry name" value="PTB"/>
    <property type="match status" value="2"/>
</dbReference>
<feature type="domain" description="PID" evidence="3">
    <location>
        <begin position="319"/>
        <end position="443"/>
    </location>
</feature>
<evidence type="ECO:0000313" key="7">
    <source>
        <dbReference type="Proteomes" id="UP000663829"/>
    </source>
</evidence>
<dbReference type="PANTHER" id="PTHR14058">
    <property type="entry name" value="AMYLOID BETA A4 PRECURSOR PROTEIN-BINDING FAMILY B"/>
    <property type="match status" value="1"/>
</dbReference>
<dbReference type="Proteomes" id="UP000681722">
    <property type="component" value="Unassembled WGS sequence"/>
</dbReference>
<dbReference type="GO" id="GO:0001540">
    <property type="term" value="F:amyloid-beta binding"/>
    <property type="evidence" value="ECO:0007669"/>
    <property type="project" value="InterPro"/>
</dbReference>
<evidence type="ECO:0000256" key="1">
    <source>
        <dbReference type="ARBA" id="ARBA00022737"/>
    </source>
</evidence>
<dbReference type="PANTHER" id="PTHR14058:SF8">
    <property type="entry name" value="PROTEIN FE65 HOMOLOG"/>
    <property type="match status" value="1"/>
</dbReference>
<evidence type="ECO:0000256" key="2">
    <source>
        <dbReference type="SAM" id="MobiDB-lite"/>
    </source>
</evidence>
<dbReference type="CDD" id="cd01272">
    <property type="entry name" value="PTB1_Fe65"/>
    <property type="match status" value="1"/>
</dbReference>
<dbReference type="Pfam" id="PF04121">
    <property type="entry name" value="Nup84_Nup100"/>
    <property type="match status" value="1"/>
</dbReference>
<dbReference type="InterPro" id="IPR006020">
    <property type="entry name" value="PTB/PI_dom"/>
</dbReference>
<dbReference type="GO" id="GO:0006355">
    <property type="term" value="P:regulation of DNA-templated transcription"/>
    <property type="evidence" value="ECO:0007669"/>
    <property type="project" value="TreeGrafter"/>
</dbReference>
<dbReference type="GO" id="GO:0005737">
    <property type="term" value="C:cytoplasm"/>
    <property type="evidence" value="ECO:0007669"/>
    <property type="project" value="TreeGrafter"/>
</dbReference>
<dbReference type="InterPro" id="IPR007252">
    <property type="entry name" value="Nup84/Nup107"/>
</dbReference>
<accession>A0A813SZD2</accession>
<dbReference type="EMBL" id="CAJNOQ010000488">
    <property type="protein sequence ID" value="CAF0806774.1"/>
    <property type="molecule type" value="Genomic_DNA"/>
</dbReference>
<gene>
    <name evidence="5" type="ORF">GPM918_LOCUS3815</name>
    <name evidence="6" type="ORF">SRO942_LOCUS3815</name>
</gene>
<proteinExistence type="predicted"/>
<organism evidence="5 7">
    <name type="scientific">Didymodactylos carnosus</name>
    <dbReference type="NCBI Taxonomy" id="1234261"/>
    <lineage>
        <taxon>Eukaryota</taxon>
        <taxon>Metazoa</taxon>
        <taxon>Spiralia</taxon>
        <taxon>Gnathifera</taxon>
        <taxon>Rotifera</taxon>
        <taxon>Eurotatoria</taxon>
        <taxon>Bdelloidea</taxon>
        <taxon>Philodinida</taxon>
        <taxon>Philodinidae</taxon>
        <taxon>Didymodactylos</taxon>
    </lineage>
</organism>
<dbReference type="CDD" id="cd01271">
    <property type="entry name" value="PTB2_Fe65"/>
    <property type="match status" value="1"/>
</dbReference>
<evidence type="ECO:0000259" key="3">
    <source>
        <dbReference type="PROSITE" id="PS01179"/>
    </source>
</evidence>
<dbReference type="FunFam" id="2.30.29.30:FF:000317">
    <property type="entry name" value="Amyloid beta A4 protein-binding family B member"/>
    <property type="match status" value="1"/>
</dbReference>
<comment type="caution">
    <text evidence="5">The sequence shown here is derived from an EMBL/GenBank/DDBJ whole genome shotgun (WGS) entry which is preliminary data.</text>
</comment>
<dbReference type="FunFam" id="2.30.29.30:FF:000034">
    <property type="entry name" value="amyloid beta A4 precursor protein-binding family B member 2"/>
    <property type="match status" value="1"/>
</dbReference>
<keyword evidence="1" id="KW-0677">Repeat</keyword>
<dbReference type="EMBL" id="CAJOBC010000488">
    <property type="protein sequence ID" value="CAF3592241.1"/>
    <property type="molecule type" value="Genomic_DNA"/>
</dbReference>
<reference evidence="5" key="1">
    <citation type="submission" date="2021-02" db="EMBL/GenBank/DDBJ databases">
        <authorList>
            <person name="Nowell W R."/>
        </authorList>
    </citation>
    <scope>NUCLEOTIDE SEQUENCE</scope>
</reference>
<evidence type="ECO:0000313" key="6">
    <source>
        <dbReference type="EMBL" id="CAF3592241.1"/>
    </source>
</evidence>
<evidence type="ECO:0008006" key="8">
    <source>
        <dbReference type="Google" id="ProtNLM"/>
    </source>
</evidence>
<feature type="region of interest" description="Disordered" evidence="2">
    <location>
        <begin position="249"/>
        <end position="269"/>
    </location>
</feature>
<dbReference type="Gene3D" id="1.10.3450.20">
    <property type="match status" value="1"/>
</dbReference>
<protein>
    <recommendedName>
        <fullName evidence="8">Nuclear pore complex protein</fullName>
    </recommendedName>
</protein>
<feature type="compositionally biased region" description="Low complexity" evidence="2">
    <location>
        <begin position="253"/>
        <end position="269"/>
    </location>
</feature>
<dbReference type="Proteomes" id="UP000663829">
    <property type="component" value="Unassembled WGS sequence"/>
</dbReference>
<dbReference type="InterPro" id="IPR039576">
    <property type="entry name" value="APBB1/2/3"/>
</dbReference>